<gene>
    <name evidence="1" type="ORF">NCTC10296_01403</name>
</gene>
<dbReference type="AlphaFoldDB" id="A0A448D8L5"/>
<reference evidence="1 2" key="1">
    <citation type="submission" date="2018-12" db="EMBL/GenBank/DDBJ databases">
        <authorList>
            <consortium name="Pathogen Informatics"/>
        </authorList>
    </citation>
    <scope>NUCLEOTIDE SEQUENCE [LARGE SCALE GENOMIC DNA]</scope>
    <source>
        <strain evidence="1 2">NCTC10296</strain>
    </source>
</reference>
<accession>A0A448D8L5</accession>
<dbReference type="EMBL" id="LR134313">
    <property type="protein sequence ID" value="VEF01668.1"/>
    <property type="molecule type" value="Genomic_DNA"/>
</dbReference>
<protein>
    <submittedName>
        <fullName evidence="1">Uncharacterized protein</fullName>
    </submittedName>
</protein>
<dbReference type="KEGG" id="nci:NCTC10296_01403"/>
<name>A0A448D8L5_9NEIS</name>
<proteinExistence type="predicted"/>
<organism evidence="1 2">
    <name type="scientific">Neisseria canis</name>
    <dbReference type="NCBI Taxonomy" id="493"/>
    <lineage>
        <taxon>Bacteria</taxon>
        <taxon>Pseudomonadati</taxon>
        <taxon>Pseudomonadota</taxon>
        <taxon>Betaproteobacteria</taxon>
        <taxon>Neisseriales</taxon>
        <taxon>Neisseriaceae</taxon>
        <taxon>Neisseria</taxon>
    </lineage>
</organism>
<evidence type="ECO:0000313" key="1">
    <source>
        <dbReference type="EMBL" id="VEF01668.1"/>
    </source>
</evidence>
<keyword evidence="2" id="KW-1185">Reference proteome</keyword>
<sequence>MVQFILNPAYLPMADVAEIGLFGEILADESVGIFIQSFLPRMVGAAKIGFCLQCPGYSDVSVEFFAVIHGNGMDSGFMRLQYLDDGVGSVFRL</sequence>
<evidence type="ECO:0000313" key="2">
    <source>
        <dbReference type="Proteomes" id="UP000279284"/>
    </source>
</evidence>
<dbReference type="Proteomes" id="UP000279284">
    <property type="component" value="Chromosome"/>
</dbReference>